<gene>
    <name evidence="2" type="ORF">IAD22_04430</name>
</gene>
<protein>
    <submittedName>
        <fullName evidence="2">NusG domain II-containing protein</fullName>
    </submittedName>
</protein>
<keyword evidence="1" id="KW-0812">Transmembrane</keyword>
<organism evidence="2 3">
    <name type="scientific">Candidatus Limousia pullorum</name>
    <dbReference type="NCBI Taxonomy" id="2840860"/>
    <lineage>
        <taxon>Bacteria</taxon>
        <taxon>Bacillati</taxon>
        <taxon>Bacillota</taxon>
        <taxon>Clostridia</taxon>
        <taxon>Eubacteriales</taxon>
        <taxon>Oscillospiraceae</taxon>
        <taxon>Oscillospiraceae incertae sedis</taxon>
        <taxon>Candidatus Limousia</taxon>
    </lineage>
</organism>
<dbReference type="EMBL" id="DVNG01000063">
    <property type="protein sequence ID" value="HIU50240.1"/>
    <property type="molecule type" value="Genomic_DNA"/>
</dbReference>
<comment type="caution">
    <text evidence="2">The sequence shown here is derived from an EMBL/GenBank/DDBJ whole genome shotgun (WGS) entry which is preliminary data.</text>
</comment>
<keyword evidence="1" id="KW-1133">Transmembrane helix</keyword>
<accession>A0A9D1S7Z5</accession>
<dbReference type="Proteomes" id="UP000824118">
    <property type="component" value="Unassembled WGS sequence"/>
</dbReference>
<evidence type="ECO:0000313" key="3">
    <source>
        <dbReference type="Proteomes" id="UP000824118"/>
    </source>
</evidence>
<dbReference type="Pfam" id="PF07009">
    <property type="entry name" value="NusG_II"/>
    <property type="match status" value="1"/>
</dbReference>
<evidence type="ECO:0000256" key="1">
    <source>
        <dbReference type="SAM" id="Phobius"/>
    </source>
</evidence>
<name>A0A9D1S7Z5_9FIRM</name>
<dbReference type="InterPro" id="IPR038690">
    <property type="entry name" value="NusG_2_sf"/>
</dbReference>
<proteinExistence type="predicted"/>
<dbReference type="AlphaFoldDB" id="A0A9D1S7Z5"/>
<dbReference type="Gene3D" id="2.60.320.10">
    <property type="entry name" value="N-utilization substance G protein NusG, insert domain"/>
    <property type="match status" value="1"/>
</dbReference>
<reference evidence="2" key="2">
    <citation type="journal article" date="2021" name="PeerJ">
        <title>Extensive microbial diversity within the chicken gut microbiome revealed by metagenomics and culture.</title>
        <authorList>
            <person name="Gilroy R."/>
            <person name="Ravi A."/>
            <person name="Getino M."/>
            <person name="Pursley I."/>
            <person name="Horton D.L."/>
            <person name="Alikhan N.F."/>
            <person name="Baker D."/>
            <person name="Gharbi K."/>
            <person name="Hall N."/>
            <person name="Watson M."/>
            <person name="Adriaenssens E.M."/>
            <person name="Foster-Nyarko E."/>
            <person name="Jarju S."/>
            <person name="Secka A."/>
            <person name="Antonio M."/>
            <person name="Oren A."/>
            <person name="Chaudhuri R.R."/>
            <person name="La Ragione R."/>
            <person name="Hildebrand F."/>
            <person name="Pallen M.J."/>
        </authorList>
    </citation>
    <scope>NUCLEOTIDE SEQUENCE</scope>
    <source>
        <strain evidence="2">ChiGjej1B1-1684</strain>
    </source>
</reference>
<keyword evidence="1" id="KW-0472">Membrane</keyword>
<dbReference type="CDD" id="cd09911">
    <property type="entry name" value="Lin0431_like"/>
    <property type="match status" value="1"/>
</dbReference>
<feature type="transmembrane region" description="Helical" evidence="1">
    <location>
        <begin position="12"/>
        <end position="31"/>
    </location>
</feature>
<sequence>MNKRKLFAPCDFLIIVVVALIALCFTLFLFFQNDASSSVACIKINGEVYREISLNQTQNIDLENNGHHASIHIDNGEVYFSFSDCPDKLCVNQGAISRNGESIVCLPGRFSVSIISSDKENDLDAVIN</sequence>
<evidence type="ECO:0000313" key="2">
    <source>
        <dbReference type="EMBL" id="HIU50240.1"/>
    </source>
</evidence>
<reference evidence="2" key="1">
    <citation type="submission" date="2020-10" db="EMBL/GenBank/DDBJ databases">
        <authorList>
            <person name="Gilroy R."/>
        </authorList>
    </citation>
    <scope>NUCLEOTIDE SEQUENCE</scope>
    <source>
        <strain evidence="2">ChiGjej1B1-1684</strain>
    </source>
</reference>